<dbReference type="GO" id="GO:0048487">
    <property type="term" value="F:beta-tubulin binding"/>
    <property type="evidence" value="ECO:0007669"/>
    <property type="project" value="TreeGrafter"/>
</dbReference>
<dbReference type="PANTHER" id="PTHR20929:SF11">
    <property type="entry name" value="DYNEIN AXONEMAL INTERMEDIATE CHAIN 7"/>
    <property type="match status" value="1"/>
</dbReference>
<name>A0A8J9ZJS1_BRALA</name>
<keyword evidence="3" id="KW-1185">Reference proteome</keyword>
<dbReference type="InterPro" id="IPR023247">
    <property type="entry name" value="IC97/Dnai7-like"/>
</dbReference>
<gene>
    <name evidence="2" type="primary">Hypp1707</name>
    <name evidence="2" type="ORF">BLAG_LOCUS14894</name>
</gene>
<dbReference type="AlphaFoldDB" id="A0A8J9ZJS1"/>
<reference evidence="2" key="1">
    <citation type="submission" date="2022-01" db="EMBL/GenBank/DDBJ databases">
        <authorList>
            <person name="Braso-Vives M."/>
        </authorList>
    </citation>
    <scope>NUCLEOTIDE SEQUENCE</scope>
</reference>
<sequence length="119" mass="14342">MRNRVFGCHRSCTRKPQLSKHKMPPKKPPSAKLSKAEKEKLQKEEEERKLKEEEEAKKKAEEEERERLEKERIEREERERLEREEHERHDMEIADLNAVLDNVDSAINNQEEQRRASAK</sequence>
<organism evidence="2 3">
    <name type="scientific">Branchiostoma lanceolatum</name>
    <name type="common">Common lancelet</name>
    <name type="synonym">Amphioxus lanceolatum</name>
    <dbReference type="NCBI Taxonomy" id="7740"/>
    <lineage>
        <taxon>Eukaryota</taxon>
        <taxon>Metazoa</taxon>
        <taxon>Chordata</taxon>
        <taxon>Cephalochordata</taxon>
        <taxon>Leptocardii</taxon>
        <taxon>Amphioxiformes</taxon>
        <taxon>Branchiostomatidae</taxon>
        <taxon>Branchiostoma</taxon>
    </lineage>
</organism>
<feature type="region of interest" description="Disordered" evidence="1">
    <location>
        <begin position="1"/>
        <end position="97"/>
    </location>
</feature>
<evidence type="ECO:0000256" key="1">
    <source>
        <dbReference type="SAM" id="MobiDB-lite"/>
    </source>
</evidence>
<dbReference type="EMBL" id="OV696688">
    <property type="protein sequence ID" value="CAH1256721.1"/>
    <property type="molecule type" value="Genomic_DNA"/>
</dbReference>
<feature type="compositionally biased region" description="Basic residues" evidence="1">
    <location>
        <begin position="11"/>
        <end position="25"/>
    </location>
</feature>
<dbReference type="GO" id="GO:0008017">
    <property type="term" value="F:microtubule binding"/>
    <property type="evidence" value="ECO:0007669"/>
    <property type="project" value="TreeGrafter"/>
</dbReference>
<proteinExistence type="predicted"/>
<feature type="compositionally biased region" description="Basic and acidic residues" evidence="1">
    <location>
        <begin position="34"/>
        <end position="92"/>
    </location>
</feature>
<evidence type="ECO:0000313" key="3">
    <source>
        <dbReference type="Proteomes" id="UP000838412"/>
    </source>
</evidence>
<dbReference type="Proteomes" id="UP000838412">
    <property type="component" value="Chromosome 3"/>
</dbReference>
<evidence type="ECO:0000313" key="2">
    <source>
        <dbReference type="EMBL" id="CAH1256721.1"/>
    </source>
</evidence>
<protein>
    <submittedName>
        <fullName evidence="2">Hypp1707 protein</fullName>
    </submittedName>
</protein>
<dbReference type="PANTHER" id="PTHR20929">
    <property type="entry name" value="LUNG ADENOMA SUSCEPTIBILITY 1-RELATED"/>
    <property type="match status" value="1"/>
</dbReference>
<accession>A0A8J9ZJS1</accession>
<dbReference type="GO" id="GO:0005930">
    <property type="term" value="C:axoneme"/>
    <property type="evidence" value="ECO:0007669"/>
    <property type="project" value="TreeGrafter"/>
</dbReference>